<dbReference type="Pfam" id="PF08863">
    <property type="entry name" value="YolD"/>
    <property type="match status" value="1"/>
</dbReference>
<name>A0A8B5Y7M0_BACLI</name>
<organism evidence="1 2">
    <name type="scientific">Bacillus licheniformis</name>
    <dbReference type="NCBI Taxonomy" id="1402"/>
    <lineage>
        <taxon>Bacteria</taxon>
        <taxon>Bacillati</taxon>
        <taxon>Bacillota</taxon>
        <taxon>Bacilli</taxon>
        <taxon>Bacillales</taxon>
        <taxon>Bacillaceae</taxon>
        <taxon>Bacillus</taxon>
    </lineage>
</organism>
<evidence type="ECO:0008006" key="3">
    <source>
        <dbReference type="Google" id="ProtNLM"/>
    </source>
</evidence>
<dbReference type="AlphaFoldDB" id="A0A8B5Y7M0"/>
<dbReference type="InterPro" id="IPR014962">
    <property type="entry name" value="YolD"/>
</dbReference>
<gene>
    <name evidence="1" type="ORF">CHCC16736_1228</name>
</gene>
<accession>A0A8B5Y7M0</accession>
<dbReference type="Proteomes" id="UP000435910">
    <property type="component" value="Unassembled WGS sequence"/>
</dbReference>
<proteinExistence type="predicted"/>
<evidence type="ECO:0000313" key="1">
    <source>
        <dbReference type="EMBL" id="TWL23520.1"/>
    </source>
</evidence>
<dbReference type="RefSeq" id="WP_186438645.1">
    <property type="nucleotide sequence ID" value="NZ_JAIWHW010000006.1"/>
</dbReference>
<sequence>MKDDNLNDRGSIKWTAMMLPEHVGLLRELESSQDKVKRPVLDMSQIEDMEMAISEAMEFNNPVLFSVFKPLPMLNGPETGEIVQIEGHIHYINQLHNTFHVVDSKGDTNLIKFEDIVGVEMK</sequence>
<comment type="caution">
    <text evidence="1">The sequence shown here is derived from an EMBL/GenBank/DDBJ whole genome shotgun (WGS) entry which is preliminary data.</text>
</comment>
<dbReference type="PANTHER" id="PTHR40051:SF1">
    <property type="entry name" value="YOLD-LIKE FAMILY PROTEIN"/>
    <property type="match status" value="1"/>
</dbReference>
<reference evidence="1 2" key="1">
    <citation type="submission" date="2019-06" db="EMBL/GenBank/DDBJ databases">
        <title>Genome sequence analysis of &gt;100 Bacillus licheniformis strains suggests intrinsic resistance to this species.</title>
        <authorList>
            <person name="Wels M."/>
            <person name="Siezen R.J."/>
            <person name="Johansen E."/>
            <person name="Stuer-Lauridsen B."/>
            <person name="Bjerre K."/>
            <person name="Nielsen B.K.K."/>
        </authorList>
    </citation>
    <scope>NUCLEOTIDE SEQUENCE [LARGE SCALE GENOMIC DNA]</scope>
    <source>
        <strain evidence="1 2">BAC-16736</strain>
    </source>
</reference>
<evidence type="ECO:0000313" key="2">
    <source>
        <dbReference type="Proteomes" id="UP000435910"/>
    </source>
</evidence>
<protein>
    <recommendedName>
        <fullName evidence="3">YolD-like family protein</fullName>
    </recommendedName>
</protein>
<dbReference type="PANTHER" id="PTHR40051">
    <property type="entry name" value="IG HYPOTHETICAL 15966"/>
    <property type="match status" value="1"/>
</dbReference>
<dbReference type="EMBL" id="NILC01000028">
    <property type="protein sequence ID" value="TWL23520.1"/>
    <property type="molecule type" value="Genomic_DNA"/>
</dbReference>